<dbReference type="RefSeq" id="WP_050739161.1">
    <property type="nucleotide sequence ID" value="NZ_LGYO01000008.1"/>
</dbReference>
<dbReference type="UniPathway" id="UPA00344"/>
<keyword evidence="3" id="KW-0501">Molybdenum cofactor biosynthesis</keyword>
<dbReference type="SMART" id="SM00852">
    <property type="entry name" value="MoCF_biosynth"/>
    <property type="match status" value="1"/>
</dbReference>
<dbReference type="InterPro" id="IPR001453">
    <property type="entry name" value="MoaB/Mog_dom"/>
</dbReference>
<comment type="function">
    <text evidence="1">May be involved in the biosynthesis of molybdopterin.</text>
</comment>
<dbReference type="GO" id="GO:0006777">
    <property type="term" value="P:Mo-molybdopterin cofactor biosynthetic process"/>
    <property type="evidence" value="ECO:0007669"/>
    <property type="project" value="UniProtKB-KW"/>
</dbReference>
<dbReference type="OrthoDB" id="9784492at2"/>
<evidence type="ECO:0000256" key="1">
    <source>
        <dbReference type="ARBA" id="ARBA00003487"/>
    </source>
</evidence>
<organism evidence="5 6">
    <name type="scientific">Acetobacterium bakii</name>
    <dbReference type="NCBI Taxonomy" id="52689"/>
    <lineage>
        <taxon>Bacteria</taxon>
        <taxon>Bacillati</taxon>
        <taxon>Bacillota</taxon>
        <taxon>Clostridia</taxon>
        <taxon>Eubacteriales</taxon>
        <taxon>Eubacteriaceae</taxon>
        <taxon>Acetobacterium</taxon>
    </lineage>
</organism>
<dbReference type="CDD" id="cd00886">
    <property type="entry name" value="MogA_MoaB"/>
    <property type="match status" value="1"/>
</dbReference>
<dbReference type="SUPFAM" id="SSF53218">
    <property type="entry name" value="Molybdenum cofactor biosynthesis proteins"/>
    <property type="match status" value="1"/>
</dbReference>
<protein>
    <submittedName>
        <fullName evidence="5">Cytoplasmic protein</fullName>
    </submittedName>
</protein>
<dbReference type="PANTHER" id="PTHR43764:SF1">
    <property type="entry name" value="MOLYBDOPTERIN MOLYBDOTRANSFERASE"/>
    <property type="match status" value="1"/>
</dbReference>
<keyword evidence="6" id="KW-1185">Reference proteome</keyword>
<dbReference type="STRING" id="52689.AKG39_04485"/>
<dbReference type="InterPro" id="IPR036425">
    <property type="entry name" value="MoaB/Mog-like_dom_sf"/>
</dbReference>
<dbReference type="InterPro" id="IPR051920">
    <property type="entry name" value="MPT_Adenylyltrnsfr/MoaC-Rel"/>
</dbReference>
<comment type="pathway">
    <text evidence="2">Cofactor biosynthesis; molybdopterin biosynthesis.</text>
</comment>
<feature type="domain" description="MoaB/Mog" evidence="4">
    <location>
        <begin position="5"/>
        <end position="150"/>
    </location>
</feature>
<reference evidence="6" key="1">
    <citation type="submission" date="2015-07" db="EMBL/GenBank/DDBJ databases">
        <title>Draft genome sequence of Acetobacterium bakii DSM 8293, a potential psychrophilic chemical producer through syngas fermentation.</title>
        <authorList>
            <person name="Song Y."/>
            <person name="Hwang S."/>
            <person name="Cho B.-K."/>
        </authorList>
    </citation>
    <scope>NUCLEOTIDE SEQUENCE [LARGE SCALE GENOMIC DNA]</scope>
    <source>
        <strain evidence="6">DSM 8239</strain>
    </source>
</reference>
<evidence type="ECO:0000256" key="2">
    <source>
        <dbReference type="ARBA" id="ARBA00005046"/>
    </source>
</evidence>
<evidence type="ECO:0000256" key="3">
    <source>
        <dbReference type="ARBA" id="ARBA00023150"/>
    </source>
</evidence>
<evidence type="ECO:0000313" key="5">
    <source>
        <dbReference type="EMBL" id="KNZ42979.1"/>
    </source>
</evidence>
<dbReference type="EMBL" id="LGYO01000008">
    <property type="protein sequence ID" value="KNZ42979.1"/>
    <property type="molecule type" value="Genomic_DNA"/>
</dbReference>
<dbReference type="NCBIfam" id="TIGR00177">
    <property type="entry name" value="molyb_syn"/>
    <property type="match status" value="1"/>
</dbReference>
<comment type="caution">
    <text evidence="5">The sequence shown here is derived from an EMBL/GenBank/DDBJ whole genome shotgun (WGS) entry which is preliminary data.</text>
</comment>
<dbReference type="Proteomes" id="UP000036873">
    <property type="component" value="Unassembled WGS sequence"/>
</dbReference>
<accession>A0A0L6U387</accession>
<dbReference type="Gene3D" id="3.40.980.10">
    <property type="entry name" value="MoaB/Mog-like domain"/>
    <property type="match status" value="1"/>
</dbReference>
<dbReference type="PANTHER" id="PTHR43764">
    <property type="entry name" value="MOLYBDENUM COFACTOR BIOSYNTHESIS"/>
    <property type="match status" value="1"/>
</dbReference>
<name>A0A0L6U387_9FIRM</name>
<dbReference type="Pfam" id="PF00994">
    <property type="entry name" value="MoCF_biosynth"/>
    <property type="match status" value="1"/>
</dbReference>
<dbReference type="AlphaFoldDB" id="A0A0L6U387"/>
<gene>
    <name evidence="5" type="ORF">AKG39_04485</name>
</gene>
<dbReference type="PATRIC" id="fig|52689.4.peg.3949"/>
<dbReference type="PROSITE" id="PS01078">
    <property type="entry name" value="MOCF_BIOSYNTHESIS_1"/>
    <property type="match status" value="1"/>
</dbReference>
<sequence>MYRTGIITLSDKGSKGLREDKSGPMIQTMLETIGVYEVVKTIILPDDVDTIKAALIAWADEDKLDLILTTGGTGFSNRDWTPEATIAVCHRLAPGIPEAMRYHSLQITPKAMLSRSAAGIRGQTLIVNLPGSPKAVKENLEAILPALDHGLDMLLSSGSAECAEPIKL</sequence>
<evidence type="ECO:0000259" key="4">
    <source>
        <dbReference type="SMART" id="SM00852"/>
    </source>
</evidence>
<evidence type="ECO:0000313" key="6">
    <source>
        <dbReference type="Proteomes" id="UP000036873"/>
    </source>
</evidence>
<dbReference type="InterPro" id="IPR008284">
    <property type="entry name" value="MoCF_biosynth_CS"/>
</dbReference>
<proteinExistence type="predicted"/>